<accession>A0A0E9XE82</accession>
<reference evidence="2" key="2">
    <citation type="journal article" date="2015" name="Fish Shellfish Immunol.">
        <title>Early steps in the European eel (Anguilla anguilla)-Vibrio vulnificus interaction in the gills: Role of the RtxA13 toxin.</title>
        <authorList>
            <person name="Callol A."/>
            <person name="Pajuelo D."/>
            <person name="Ebbesson L."/>
            <person name="Teles M."/>
            <person name="MacKenzie S."/>
            <person name="Amaro C."/>
        </authorList>
    </citation>
    <scope>NUCLEOTIDE SEQUENCE</scope>
</reference>
<organism evidence="2">
    <name type="scientific">Anguilla anguilla</name>
    <name type="common">European freshwater eel</name>
    <name type="synonym">Muraena anguilla</name>
    <dbReference type="NCBI Taxonomy" id="7936"/>
    <lineage>
        <taxon>Eukaryota</taxon>
        <taxon>Metazoa</taxon>
        <taxon>Chordata</taxon>
        <taxon>Craniata</taxon>
        <taxon>Vertebrata</taxon>
        <taxon>Euteleostomi</taxon>
        <taxon>Actinopterygii</taxon>
        <taxon>Neopterygii</taxon>
        <taxon>Teleostei</taxon>
        <taxon>Anguilliformes</taxon>
        <taxon>Anguillidae</taxon>
        <taxon>Anguilla</taxon>
    </lineage>
</organism>
<reference evidence="2" key="1">
    <citation type="submission" date="2014-11" db="EMBL/GenBank/DDBJ databases">
        <authorList>
            <person name="Amaro Gonzalez C."/>
        </authorList>
    </citation>
    <scope>NUCLEOTIDE SEQUENCE</scope>
</reference>
<proteinExistence type="predicted"/>
<sequence>MVVTTELHLHHHKKMPIFWYLVPFHCENSGMSNTQSDWRTVPEGMSNTQSDWSIEQEE</sequence>
<evidence type="ECO:0000256" key="1">
    <source>
        <dbReference type="SAM" id="MobiDB-lite"/>
    </source>
</evidence>
<dbReference type="AlphaFoldDB" id="A0A0E9XE82"/>
<protein>
    <submittedName>
        <fullName evidence="2">Uncharacterized protein</fullName>
    </submittedName>
</protein>
<feature type="compositionally biased region" description="Polar residues" evidence="1">
    <location>
        <begin position="45"/>
        <end position="58"/>
    </location>
</feature>
<feature type="region of interest" description="Disordered" evidence="1">
    <location>
        <begin position="32"/>
        <end position="58"/>
    </location>
</feature>
<name>A0A0E9XE82_ANGAN</name>
<evidence type="ECO:0000313" key="2">
    <source>
        <dbReference type="EMBL" id="JAI00156.1"/>
    </source>
</evidence>
<dbReference type="EMBL" id="GBXM01008422">
    <property type="protein sequence ID" value="JAI00156.1"/>
    <property type="molecule type" value="Transcribed_RNA"/>
</dbReference>